<feature type="compositionally biased region" description="Basic residues" evidence="7">
    <location>
        <begin position="374"/>
        <end position="384"/>
    </location>
</feature>
<dbReference type="InterPro" id="IPR013088">
    <property type="entry name" value="Znf_NHR/GATA"/>
</dbReference>
<evidence type="ECO:0000256" key="6">
    <source>
        <dbReference type="PROSITE-ProRule" id="PRU00094"/>
    </source>
</evidence>
<comment type="subcellular location">
    <subcellularLocation>
        <location evidence="1">Nucleus</location>
    </subcellularLocation>
</comment>
<evidence type="ECO:0000256" key="2">
    <source>
        <dbReference type="ARBA" id="ARBA00022723"/>
    </source>
</evidence>
<keyword evidence="10" id="KW-1185">Reference proteome</keyword>
<proteinExistence type="predicted"/>
<dbReference type="GO" id="GO:0000122">
    <property type="term" value="P:negative regulation of transcription by RNA polymerase II"/>
    <property type="evidence" value="ECO:0007669"/>
    <property type="project" value="TreeGrafter"/>
</dbReference>
<dbReference type="InterPro" id="IPR039355">
    <property type="entry name" value="Transcription_factor_GATA"/>
</dbReference>
<dbReference type="InterPro" id="IPR000679">
    <property type="entry name" value="Znf_GATA"/>
</dbReference>
<feature type="compositionally biased region" description="Low complexity" evidence="7">
    <location>
        <begin position="159"/>
        <end position="190"/>
    </location>
</feature>
<evidence type="ECO:0000256" key="3">
    <source>
        <dbReference type="ARBA" id="ARBA00022771"/>
    </source>
</evidence>
<dbReference type="SMART" id="SM00401">
    <property type="entry name" value="ZnF_GATA"/>
    <property type="match status" value="2"/>
</dbReference>
<dbReference type="PROSITE" id="PS50114">
    <property type="entry name" value="GATA_ZN_FINGER_2"/>
    <property type="match status" value="2"/>
</dbReference>
<sequence>MSPVVLESPIMHSSLSSISRLQFSPNIHNSSSDPFRSPPSLSTVQQNHHPQQSQFLKEPAYHEQEPEPQQSQNLPPANTSPAPGAVSCANCGTFNTPLWRRDGNGKTICNACGLYLKSRHTPRPSSLGRASLGRASANSAANTDAAAASINLNRQHTHSPPSAQTPATSPVLHQSQSPSQQQQTSSASAPLHLSGTCPGDGRCDGTGGTSACSGCPTYNNALNARIEMDQGQSPSAPGPSAEQPSSQPNSASSPGANGAAGTNGKSRNARAAVGALSCANCGTSTTPLWRRDDVGNNICNACGLYFKLHGTHRPNSMKKTVIKRRKRVPAAGPQGRMSDQAAAEALVSVGRVHERGSGSGPGEEEEEEELEAPKRKRARRGRGKDRRDKDKDQDDMDADEEEESGREGRLPPLPPRERSRESAHGHGHGQWPDIQLDAGTPRPSSSGGMGLERASSASRGPVHPVHAFGSPHHHGGFDLPPLNAALVGAGEMGMTGPGTSAGARAFGVQAAPAGAHFHHGAASYLRSSSSAPSRTHSPAGAAAQSGAHAHGLPGGSFYPPPAASMAQGPIVPTVGELERHYFELHEHRRGLVEMLERTERLMAGVKRGLDEMKGVGQSAEGGQSQQGSPASVPLQKSASGGQKESVWPVQSEAGRE</sequence>
<gene>
    <name evidence="9" type="ORF">EW146_g8058</name>
</gene>
<feature type="region of interest" description="Disordered" evidence="7">
    <location>
        <begin position="320"/>
        <end position="339"/>
    </location>
</feature>
<feature type="region of interest" description="Disordered" evidence="7">
    <location>
        <begin position="229"/>
        <end position="266"/>
    </location>
</feature>
<feature type="compositionally biased region" description="Polar residues" evidence="7">
    <location>
        <begin position="67"/>
        <end position="81"/>
    </location>
</feature>
<feature type="compositionally biased region" description="Low complexity" evidence="7">
    <location>
        <begin position="614"/>
        <end position="633"/>
    </location>
</feature>
<dbReference type="PANTHER" id="PTHR10071:SF281">
    <property type="entry name" value="BOX A-BINDING FACTOR-RELATED"/>
    <property type="match status" value="1"/>
</dbReference>
<dbReference type="OrthoDB" id="515401at2759"/>
<keyword evidence="2" id="KW-0479">Metal-binding</keyword>
<feature type="region of interest" description="Disordered" evidence="7">
    <location>
        <begin position="353"/>
        <end position="474"/>
    </location>
</feature>
<keyword evidence="3 6" id="KW-0863">Zinc-finger</keyword>
<feature type="region of interest" description="Disordered" evidence="7">
    <location>
        <begin position="525"/>
        <end position="560"/>
    </location>
</feature>
<dbReference type="AlphaFoldDB" id="A0A4S4LJ43"/>
<protein>
    <recommendedName>
        <fullName evidence="8">GATA-type domain-containing protein</fullName>
    </recommendedName>
</protein>
<feature type="region of interest" description="Disordered" evidence="7">
    <location>
        <begin position="120"/>
        <end position="139"/>
    </location>
</feature>
<organism evidence="9 10">
    <name type="scientific">Bondarzewia mesenterica</name>
    <dbReference type="NCBI Taxonomy" id="1095465"/>
    <lineage>
        <taxon>Eukaryota</taxon>
        <taxon>Fungi</taxon>
        <taxon>Dikarya</taxon>
        <taxon>Basidiomycota</taxon>
        <taxon>Agaricomycotina</taxon>
        <taxon>Agaricomycetes</taxon>
        <taxon>Russulales</taxon>
        <taxon>Bondarzewiaceae</taxon>
        <taxon>Bondarzewia</taxon>
    </lineage>
</organism>
<feature type="domain" description="GATA-type" evidence="8">
    <location>
        <begin position="272"/>
        <end position="325"/>
    </location>
</feature>
<dbReference type="SUPFAM" id="SSF57716">
    <property type="entry name" value="Glucocorticoid receptor-like (DNA-binding domain)"/>
    <property type="match status" value="2"/>
</dbReference>
<dbReference type="GO" id="GO:0005634">
    <property type="term" value="C:nucleus"/>
    <property type="evidence" value="ECO:0007669"/>
    <property type="project" value="UniProtKB-SubCell"/>
</dbReference>
<dbReference type="GO" id="GO:0045944">
    <property type="term" value="P:positive regulation of transcription by RNA polymerase II"/>
    <property type="evidence" value="ECO:0007669"/>
    <property type="project" value="TreeGrafter"/>
</dbReference>
<feature type="domain" description="GATA-type" evidence="8">
    <location>
        <begin position="82"/>
        <end position="135"/>
    </location>
</feature>
<dbReference type="Pfam" id="PF00320">
    <property type="entry name" value="GATA"/>
    <property type="match status" value="2"/>
</dbReference>
<feature type="region of interest" description="Disordered" evidence="7">
    <location>
        <begin position="24"/>
        <end position="83"/>
    </location>
</feature>
<comment type="caution">
    <text evidence="9">The sequence shown here is derived from an EMBL/GenBank/DDBJ whole genome shotgun (WGS) entry which is preliminary data.</text>
</comment>
<dbReference type="CDD" id="cd00202">
    <property type="entry name" value="ZnF_GATA"/>
    <property type="match status" value="2"/>
</dbReference>
<dbReference type="PRINTS" id="PR00619">
    <property type="entry name" value="GATAZNFINGER"/>
</dbReference>
<evidence type="ECO:0000256" key="5">
    <source>
        <dbReference type="ARBA" id="ARBA00023242"/>
    </source>
</evidence>
<reference evidence="9 10" key="1">
    <citation type="submission" date="2019-02" db="EMBL/GenBank/DDBJ databases">
        <title>Genome sequencing of the rare red list fungi Bondarzewia mesenterica.</title>
        <authorList>
            <person name="Buettner E."/>
            <person name="Kellner H."/>
        </authorList>
    </citation>
    <scope>NUCLEOTIDE SEQUENCE [LARGE SCALE GENOMIC DNA]</scope>
    <source>
        <strain evidence="9 10">DSM 108281</strain>
    </source>
</reference>
<dbReference type="PANTHER" id="PTHR10071">
    <property type="entry name" value="TRANSCRIPTION FACTOR GATA FAMILY MEMBER"/>
    <property type="match status" value="1"/>
</dbReference>
<dbReference type="Gene3D" id="3.30.50.10">
    <property type="entry name" value="Erythroid Transcription Factor GATA-1, subunit A"/>
    <property type="match status" value="2"/>
</dbReference>
<evidence type="ECO:0000313" key="10">
    <source>
        <dbReference type="Proteomes" id="UP000310158"/>
    </source>
</evidence>
<dbReference type="Proteomes" id="UP000310158">
    <property type="component" value="Unassembled WGS sequence"/>
</dbReference>
<feature type="compositionally biased region" description="Acidic residues" evidence="7">
    <location>
        <begin position="393"/>
        <end position="404"/>
    </location>
</feature>
<accession>A0A4S4LJ43</accession>
<dbReference type="GO" id="GO:0000981">
    <property type="term" value="F:DNA-binding transcription factor activity, RNA polymerase II-specific"/>
    <property type="evidence" value="ECO:0007669"/>
    <property type="project" value="TreeGrafter"/>
</dbReference>
<keyword evidence="4" id="KW-0862">Zinc</keyword>
<keyword evidence="5" id="KW-0539">Nucleus</keyword>
<feature type="region of interest" description="Disordered" evidence="7">
    <location>
        <begin position="612"/>
        <end position="656"/>
    </location>
</feature>
<dbReference type="EMBL" id="SGPL01000517">
    <property type="protein sequence ID" value="THH11398.1"/>
    <property type="molecule type" value="Genomic_DNA"/>
</dbReference>
<name>A0A4S4LJ43_9AGAM</name>
<evidence type="ECO:0000259" key="8">
    <source>
        <dbReference type="PROSITE" id="PS50114"/>
    </source>
</evidence>
<dbReference type="FunFam" id="3.30.50.10:FF:000007">
    <property type="entry name" value="Nitrogen regulatory AreA, N-terminal"/>
    <property type="match status" value="1"/>
</dbReference>
<dbReference type="PROSITE" id="PS00344">
    <property type="entry name" value="GATA_ZN_FINGER_1"/>
    <property type="match status" value="2"/>
</dbReference>
<feature type="compositionally biased region" description="Low complexity" evidence="7">
    <location>
        <begin position="239"/>
        <end position="266"/>
    </location>
</feature>
<evidence type="ECO:0000256" key="4">
    <source>
        <dbReference type="ARBA" id="ARBA00022833"/>
    </source>
</evidence>
<feature type="region of interest" description="Disordered" evidence="7">
    <location>
        <begin position="155"/>
        <end position="193"/>
    </location>
</feature>
<evidence type="ECO:0000256" key="1">
    <source>
        <dbReference type="ARBA" id="ARBA00004123"/>
    </source>
</evidence>
<feature type="compositionally biased region" description="Basic and acidic residues" evidence="7">
    <location>
        <begin position="405"/>
        <end position="424"/>
    </location>
</feature>
<evidence type="ECO:0000256" key="7">
    <source>
        <dbReference type="SAM" id="MobiDB-lite"/>
    </source>
</evidence>
<evidence type="ECO:0000313" key="9">
    <source>
        <dbReference type="EMBL" id="THH11398.1"/>
    </source>
</evidence>
<feature type="compositionally biased region" description="Low complexity" evidence="7">
    <location>
        <begin position="525"/>
        <end position="551"/>
    </location>
</feature>
<dbReference type="GO" id="GO:0000978">
    <property type="term" value="F:RNA polymerase II cis-regulatory region sequence-specific DNA binding"/>
    <property type="evidence" value="ECO:0007669"/>
    <property type="project" value="TreeGrafter"/>
</dbReference>
<dbReference type="GO" id="GO:0008270">
    <property type="term" value="F:zinc ion binding"/>
    <property type="evidence" value="ECO:0007669"/>
    <property type="project" value="UniProtKB-KW"/>
</dbReference>
<feature type="compositionally biased region" description="Polar residues" evidence="7">
    <location>
        <begin position="25"/>
        <end position="55"/>
    </location>
</feature>